<dbReference type="CDD" id="cd00833">
    <property type="entry name" value="PKS"/>
    <property type="match status" value="1"/>
</dbReference>
<feature type="domain" description="Carrier" evidence="8">
    <location>
        <begin position="1763"/>
        <end position="1840"/>
    </location>
</feature>
<dbReference type="Gene3D" id="3.30.70.3290">
    <property type="match status" value="1"/>
</dbReference>
<dbReference type="EMBL" id="JARJCN010000014">
    <property type="protein sequence ID" value="KAJ7094725.1"/>
    <property type="molecule type" value="Genomic_DNA"/>
</dbReference>
<comment type="caution">
    <text evidence="11">The sequence shown here is derived from an EMBL/GenBank/DDBJ whole genome shotgun (WGS) entry which is preliminary data.</text>
</comment>
<evidence type="ECO:0000256" key="3">
    <source>
        <dbReference type="ARBA" id="ARBA00022553"/>
    </source>
</evidence>
<dbReference type="GO" id="GO:0044550">
    <property type="term" value="P:secondary metabolite biosynthetic process"/>
    <property type="evidence" value="ECO:0007669"/>
    <property type="project" value="TreeGrafter"/>
</dbReference>
<dbReference type="PANTHER" id="PTHR43775:SF37">
    <property type="entry name" value="SI:DKEY-61P9.11"/>
    <property type="match status" value="1"/>
</dbReference>
<dbReference type="InterPro" id="IPR016036">
    <property type="entry name" value="Malonyl_transacylase_ACP-bd"/>
</dbReference>
<sequence>MSHKRPPTLDIPLFSGHGTSMDAAYSQAREDAKTSAGMTLLAACHEAFHAELGALPPSARASLSALDLAEFDAHASLLTPHPVLSGASLFLAQALRYLAHVLSPAENEGRRSVAPFKDALGRCREVLGFSSGVLPACVVAASPDLASFLANAVAGFRVALWIGVRLALWREEQEKAGNMRTEGSWALALRGVARAEAEALIRAADGVPPLYITATTAAATTVSGHPAALSEFAAALPHAVHAAPLALDSLYHAPVLEGVRTAVSADLAGRAVRFPEVQDLRVPIRCTCTGDAISASSSEGAPLVARVLDMILTQPVSWDAVTHRLRALPNNSDGAPPLRLLGFGPGTGLLRATERALGPCVAGHDASEGRGTRDTPGHVPASPVAIAIVGMAATVPGAASAAALWTLLQDGVNTAQEIPEHRFKVEDYAGKGDEDKAHTATNPKRQMRARTGNFLAAADEFDHAFFKISPREARSMDPQQRVLLHTAHAALEDAGYVPHATPSSDPARFGVYVGAATGDYVQNLREEVDVYYSTGTLRAFLSGRISYAMQLGGPSMVVDTACSSSSVALYQGVRALMNDDCAAALVGGVNVISSPDMYLGLDRGHFLSPTGQCKAFDAAADGYSRAEGCALFVLKRLPDAVHDGDNILGLIRGVEVNQSGAAHSITYPHAPTQAALLRRVLARAGMPAARVNVVEAHGTGTQAGDPNEVASIRSVLAGPWRVGNPLHITSVKANIGHLEAASGAAGLAKLLLMLQHRRIPRQISLKTLNPRIAPLEDDHTVIPTEELEWTPAVEGAPRVALLNNFGAAGSNCAVLVEEYVAPRRDGTEAVPAVMGLSAKTRDALEELRARYLEWLPTADAPLADIAYSATARRQIHEWRLAVVASDHTELAEKLARAPVVLVSGEPASPTQVVFVFSGQGGQYLGMGRTLYENFAIFRACIDDCEAVLVAAGFPGVRAVIVADERDGSGLGDLEEIEVFHAAVVALECALAQLWISLGVVPAAVLGHSLGEYAALVTAGVLTLQDALLLVATRARLMARKCTLGTTGMLAVNLGPEAVAVALRSIGTVSDVTIACYNSPADCVLSGPLDQLQTFKAHIDARCMLLGVQLGYHSAAMTPLLADLTTAAQRTSLRAPTLPVVSNVFGTVVAPGDTSVFTTSYFARHCSEPVRFSCGVAALLAFMPDVGAWVELGPHTTCLPMLKANPALPASSLLLPSLRRHHAPAVVLARSLAALYTSSLARTLRWRTVFAHLPVRCVSLPSYPLAKTKFWVPFVEYTLAPAASSTIADELIVEYTMLHRWAQYPAADNDCTAVFETPIEDVADAIAGHRVAGMPLCPASVYIELVLAGVELAACHLRLVHHDSHVVLRRMEFVNPLVYDSSVKRVIFTRIKLLQDEGTFTISSRVVGAKDDTIHARGKFKYQVTLHTTAKFVEMLPLITQRSATVAQPQDGAQPEVFSTRTAYEVIFPRVVEYAKEYHTMQTISVDTRALEGCATVQLPADYVRGRYIVHPVWMDTLLHVAGFVANLHGALEDAYICTQIDVVEVLAMLVDSDSPYLVYCTNAWLPEADVMLAEAYAMQVTEPRRIVAHMKGIQFRRARLSSFKKSLILSAGRSNAQAHQPHKAVHIFKAPDCSSPLPDVDAIVLKLVSDTCAIHASAVDVSTDLASIGVDSMMSIEIVGGLRTEFPGLDFDPRVLSCCFSISDICRAVQSQLRPSTPSFGLPRIVDEDSSSPRTSLGMTQTVSEEPSSPRTLLDEQCSGSHLVAPDGAQRVMQILSGVLEVSCGDLCIDTDLDALGLDSLAAIEALYAIRTELGLDLPSSLFATYSTPRALQSYIFHLISATSLTEKASAGHHIPLRSSRLSADVPSSMSLRRVVKALQLDTIPVPIQPPHTSTRLPLFFIHDGSGLVNYYNQLPFLNRAIWGIPNPRFASGRPWGGLVEMAAAYVEYILSETSGPLLLGGWSFGGVVAYEIALQLTSRGIQVKGILLIDSPSPINHNPLSDALIDTVLDLTVRAESGSELGALLKMQFTQNTRVLGAYVPHATASVCPPLVLLRSSAGFRPSGIASVDVPAWLGDRSDPQTSVQGWQRLAHCAVKVLDIPGDHFQAFHASNIAELSLRIADGCEYLENF</sequence>
<dbReference type="SUPFAM" id="SSF55048">
    <property type="entry name" value="Probable ACP-binding domain of malonyl-CoA ACP transacylase"/>
    <property type="match status" value="1"/>
</dbReference>
<dbReference type="SUPFAM" id="SSF52151">
    <property type="entry name" value="FabD/lysophospholipase-like"/>
    <property type="match status" value="1"/>
</dbReference>
<evidence type="ECO:0000256" key="7">
    <source>
        <dbReference type="SAM" id="MobiDB-lite"/>
    </source>
</evidence>
<dbReference type="InterPro" id="IPR001227">
    <property type="entry name" value="Ac_transferase_dom_sf"/>
</dbReference>
<dbReference type="SMART" id="SM00825">
    <property type="entry name" value="PKS_KS"/>
    <property type="match status" value="1"/>
</dbReference>
<dbReference type="Pfam" id="PF22621">
    <property type="entry name" value="CurL-like_PKS_C"/>
    <property type="match status" value="1"/>
</dbReference>
<dbReference type="Pfam" id="PF21089">
    <property type="entry name" value="PKS_DH_N"/>
    <property type="match status" value="1"/>
</dbReference>
<dbReference type="GO" id="GO:0006633">
    <property type="term" value="P:fatty acid biosynthetic process"/>
    <property type="evidence" value="ECO:0007669"/>
    <property type="project" value="InterPro"/>
</dbReference>
<feature type="active site" description="Proton donor; for dehydratase activity" evidence="6">
    <location>
        <position position="1515"/>
    </location>
</feature>
<dbReference type="InterPro" id="IPR029058">
    <property type="entry name" value="AB_hydrolase_fold"/>
</dbReference>
<dbReference type="SUPFAM" id="SSF47336">
    <property type="entry name" value="ACP-like"/>
    <property type="match status" value="2"/>
</dbReference>
<dbReference type="InterPro" id="IPR020841">
    <property type="entry name" value="PKS_Beta-ketoAc_synthase_dom"/>
</dbReference>
<dbReference type="Proteomes" id="UP001222325">
    <property type="component" value="Unassembled WGS sequence"/>
</dbReference>
<dbReference type="InterPro" id="IPR020806">
    <property type="entry name" value="PKS_PP-bd"/>
</dbReference>
<keyword evidence="4" id="KW-0808">Transferase</keyword>
<dbReference type="PROSITE" id="PS00012">
    <property type="entry name" value="PHOSPHOPANTETHEINE"/>
    <property type="match status" value="1"/>
</dbReference>
<evidence type="ECO:0000256" key="6">
    <source>
        <dbReference type="PROSITE-ProRule" id="PRU01363"/>
    </source>
</evidence>
<dbReference type="GO" id="GO:0004312">
    <property type="term" value="F:fatty acid synthase activity"/>
    <property type="evidence" value="ECO:0007669"/>
    <property type="project" value="TreeGrafter"/>
</dbReference>
<dbReference type="InterPro" id="IPR020802">
    <property type="entry name" value="TesA-like"/>
</dbReference>
<evidence type="ECO:0000256" key="2">
    <source>
        <dbReference type="ARBA" id="ARBA00022450"/>
    </source>
</evidence>
<dbReference type="Pfam" id="PF00109">
    <property type="entry name" value="ketoacyl-synt"/>
    <property type="match status" value="1"/>
</dbReference>
<dbReference type="Gene3D" id="3.40.366.10">
    <property type="entry name" value="Malonyl-Coenzyme A Acyl Carrier Protein, domain 2"/>
    <property type="match status" value="3"/>
</dbReference>
<feature type="region of interest" description="Disordered" evidence="7">
    <location>
        <begin position="1720"/>
        <end position="1752"/>
    </location>
</feature>
<dbReference type="Pfam" id="PF02801">
    <property type="entry name" value="Ketoacyl-synt_C"/>
    <property type="match status" value="1"/>
</dbReference>
<dbReference type="SMART" id="SM00824">
    <property type="entry name" value="PKS_TE"/>
    <property type="match status" value="1"/>
</dbReference>
<dbReference type="Gene3D" id="1.10.1200.10">
    <property type="entry name" value="ACP-like"/>
    <property type="match status" value="2"/>
</dbReference>
<feature type="region of interest" description="N-terminal hotdog fold" evidence="6">
    <location>
        <begin position="1298"/>
        <end position="1426"/>
    </location>
</feature>
<accession>A0AAD6U954</accession>
<dbReference type="NCBIfam" id="TIGR04532">
    <property type="entry name" value="PT_fungal_PKS"/>
    <property type="match status" value="1"/>
</dbReference>
<dbReference type="InterPro" id="IPR016035">
    <property type="entry name" value="Acyl_Trfase/lysoPLipase"/>
</dbReference>
<dbReference type="InterPro" id="IPR049551">
    <property type="entry name" value="PKS_DH_C"/>
</dbReference>
<keyword evidence="12" id="KW-1185">Reference proteome</keyword>
<dbReference type="InterPro" id="IPR049900">
    <property type="entry name" value="PKS_mFAS_DH"/>
</dbReference>
<evidence type="ECO:0000259" key="8">
    <source>
        <dbReference type="PROSITE" id="PS50075"/>
    </source>
</evidence>
<dbReference type="InterPro" id="IPR001031">
    <property type="entry name" value="Thioesterase"/>
</dbReference>
<dbReference type="InterPro" id="IPR009081">
    <property type="entry name" value="PP-bd_ACP"/>
</dbReference>
<dbReference type="InterPro" id="IPR014030">
    <property type="entry name" value="Ketoacyl_synth_N"/>
</dbReference>
<dbReference type="InterPro" id="IPR049552">
    <property type="entry name" value="PKS_DH_N"/>
</dbReference>
<dbReference type="InterPro" id="IPR036736">
    <property type="entry name" value="ACP-like_sf"/>
</dbReference>
<feature type="active site" description="Proton acceptor; for dehydratase activity" evidence="6">
    <location>
        <position position="1328"/>
    </location>
</feature>
<dbReference type="InterPro" id="IPR030918">
    <property type="entry name" value="PT_fungal_PKS"/>
</dbReference>
<dbReference type="Gene3D" id="3.40.50.1820">
    <property type="entry name" value="alpha/beta hydrolase"/>
    <property type="match status" value="1"/>
</dbReference>
<dbReference type="SMART" id="SM00827">
    <property type="entry name" value="PKS_AT"/>
    <property type="match status" value="1"/>
</dbReference>
<dbReference type="Pfam" id="PF16073">
    <property type="entry name" value="SAT"/>
    <property type="match status" value="1"/>
</dbReference>
<evidence type="ECO:0000313" key="12">
    <source>
        <dbReference type="Proteomes" id="UP001222325"/>
    </source>
</evidence>
<dbReference type="PANTHER" id="PTHR43775">
    <property type="entry name" value="FATTY ACID SYNTHASE"/>
    <property type="match status" value="1"/>
</dbReference>
<dbReference type="PROSITE" id="PS52019">
    <property type="entry name" value="PKS_MFAS_DH"/>
    <property type="match status" value="1"/>
</dbReference>
<dbReference type="Pfam" id="PF14765">
    <property type="entry name" value="PS-DH"/>
    <property type="match status" value="1"/>
</dbReference>
<dbReference type="InterPro" id="IPR032088">
    <property type="entry name" value="SAT"/>
</dbReference>
<evidence type="ECO:0000259" key="9">
    <source>
        <dbReference type="PROSITE" id="PS52004"/>
    </source>
</evidence>
<dbReference type="InterPro" id="IPR018201">
    <property type="entry name" value="Ketoacyl_synth_AS"/>
</dbReference>
<dbReference type="SUPFAM" id="SSF53474">
    <property type="entry name" value="alpha/beta-Hydrolases"/>
    <property type="match status" value="1"/>
</dbReference>
<dbReference type="Pfam" id="PF00698">
    <property type="entry name" value="Acyl_transf_1"/>
    <property type="match status" value="1"/>
</dbReference>
<dbReference type="PROSITE" id="PS52004">
    <property type="entry name" value="KS3_2"/>
    <property type="match status" value="1"/>
</dbReference>
<dbReference type="SUPFAM" id="SSF53901">
    <property type="entry name" value="Thiolase-like"/>
    <property type="match status" value="1"/>
</dbReference>
<dbReference type="PROSITE" id="PS50075">
    <property type="entry name" value="CARRIER"/>
    <property type="match status" value="2"/>
</dbReference>
<organism evidence="11 12">
    <name type="scientific">Mycena belliarum</name>
    <dbReference type="NCBI Taxonomy" id="1033014"/>
    <lineage>
        <taxon>Eukaryota</taxon>
        <taxon>Fungi</taxon>
        <taxon>Dikarya</taxon>
        <taxon>Basidiomycota</taxon>
        <taxon>Agaricomycotina</taxon>
        <taxon>Agaricomycetes</taxon>
        <taxon>Agaricomycetidae</taxon>
        <taxon>Agaricales</taxon>
        <taxon>Marasmiineae</taxon>
        <taxon>Mycenaceae</taxon>
        <taxon>Mycena</taxon>
    </lineage>
</organism>
<dbReference type="InterPro" id="IPR016039">
    <property type="entry name" value="Thiolase-like"/>
</dbReference>
<reference evidence="11" key="1">
    <citation type="submission" date="2023-03" db="EMBL/GenBank/DDBJ databases">
        <title>Massive genome expansion in bonnet fungi (Mycena s.s.) driven by repeated elements and novel gene families across ecological guilds.</title>
        <authorList>
            <consortium name="Lawrence Berkeley National Laboratory"/>
            <person name="Harder C.B."/>
            <person name="Miyauchi S."/>
            <person name="Viragh M."/>
            <person name="Kuo A."/>
            <person name="Thoen E."/>
            <person name="Andreopoulos B."/>
            <person name="Lu D."/>
            <person name="Skrede I."/>
            <person name="Drula E."/>
            <person name="Henrissat B."/>
            <person name="Morin E."/>
            <person name="Kohler A."/>
            <person name="Barry K."/>
            <person name="LaButti K."/>
            <person name="Morin E."/>
            <person name="Salamov A."/>
            <person name="Lipzen A."/>
            <person name="Mereny Z."/>
            <person name="Hegedus B."/>
            <person name="Baldrian P."/>
            <person name="Stursova M."/>
            <person name="Weitz H."/>
            <person name="Taylor A."/>
            <person name="Grigoriev I.V."/>
            <person name="Nagy L.G."/>
            <person name="Martin F."/>
            <person name="Kauserud H."/>
        </authorList>
    </citation>
    <scope>NUCLEOTIDE SEQUENCE</scope>
    <source>
        <strain evidence="11">CBHHK173m</strain>
    </source>
</reference>
<keyword evidence="2" id="KW-0596">Phosphopantetheine</keyword>
<evidence type="ECO:0000256" key="4">
    <source>
        <dbReference type="ARBA" id="ARBA00022679"/>
    </source>
</evidence>
<evidence type="ECO:0000313" key="11">
    <source>
        <dbReference type="EMBL" id="KAJ7094725.1"/>
    </source>
</evidence>
<keyword evidence="5" id="KW-0843">Virulence</keyword>
<name>A0AAD6U954_9AGAR</name>
<dbReference type="InterPro" id="IPR042104">
    <property type="entry name" value="PKS_dehydratase_sf"/>
</dbReference>
<feature type="domain" description="Ketosynthase family 3 (KS3)" evidence="9">
    <location>
        <begin position="383"/>
        <end position="818"/>
    </location>
</feature>
<dbReference type="GO" id="GO:0031177">
    <property type="term" value="F:phosphopantetheine binding"/>
    <property type="evidence" value="ECO:0007669"/>
    <property type="project" value="InterPro"/>
</dbReference>
<dbReference type="InterPro" id="IPR006162">
    <property type="entry name" value="Ppantetheine_attach_site"/>
</dbReference>
<dbReference type="InterPro" id="IPR050091">
    <property type="entry name" value="PKS_NRPS_Biosynth_Enz"/>
</dbReference>
<protein>
    <submittedName>
        <fullName evidence="11">Polyketide synthase</fullName>
    </submittedName>
</protein>
<keyword evidence="3" id="KW-0597">Phosphoprotein</keyword>
<dbReference type="Gene3D" id="3.10.129.110">
    <property type="entry name" value="Polyketide synthase dehydratase"/>
    <property type="match status" value="1"/>
</dbReference>
<dbReference type="PROSITE" id="PS00606">
    <property type="entry name" value="KS3_1"/>
    <property type="match status" value="1"/>
</dbReference>
<dbReference type="Gene3D" id="3.40.47.10">
    <property type="match status" value="1"/>
</dbReference>
<dbReference type="Pfam" id="PF00975">
    <property type="entry name" value="Thioesterase"/>
    <property type="match status" value="1"/>
</dbReference>
<evidence type="ECO:0000256" key="5">
    <source>
        <dbReference type="ARBA" id="ARBA00023026"/>
    </source>
</evidence>
<comment type="pathway">
    <text evidence="1">Secondary metabolite biosynthesis.</text>
</comment>
<feature type="region of interest" description="C-terminal hotdog fold" evidence="6">
    <location>
        <begin position="1453"/>
        <end position="1604"/>
    </location>
</feature>
<proteinExistence type="predicted"/>
<dbReference type="GO" id="GO:0004315">
    <property type="term" value="F:3-oxoacyl-[acyl-carrier-protein] synthase activity"/>
    <property type="evidence" value="ECO:0007669"/>
    <property type="project" value="InterPro"/>
</dbReference>
<dbReference type="InterPro" id="IPR014043">
    <property type="entry name" value="Acyl_transferase_dom"/>
</dbReference>
<gene>
    <name evidence="11" type="ORF">B0H15DRAFT_904785</name>
</gene>
<evidence type="ECO:0000259" key="10">
    <source>
        <dbReference type="PROSITE" id="PS52019"/>
    </source>
</evidence>
<feature type="compositionally biased region" description="Polar residues" evidence="7">
    <location>
        <begin position="1732"/>
        <end position="1751"/>
    </location>
</feature>
<dbReference type="SMART" id="SM00823">
    <property type="entry name" value="PKS_PP"/>
    <property type="match status" value="2"/>
</dbReference>
<feature type="domain" description="PKS/mFAS DH" evidence="10">
    <location>
        <begin position="1298"/>
        <end position="1604"/>
    </location>
</feature>
<dbReference type="InterPro" id="IPR014031">
    <property type="entry name" value="Ketoacyl_synth_C"/>
</dbReference>
<evidence type="ECO:0000256" key="1">
    <source>
        <dbReference type="ARBA" id="ARBA00005179"/>
    </source>
</evidence>
<dbReference type="Pfam" id="PF00550">
    <property type="entry name" value="PP-binding"/>
    <property type="match status" value="2"/>
</dbReference>
<feature type="domain" description="Carrier" evidence="8">
    <location>
        <begin position="1638"/>
        <end position="1713"/>
    </location>
</feature>